<keyword evidence="6" id="KW-0472">Membrane</keyword>
<feature type="chain" id="PRO_5046940242" evidence="8">
    <location>
        <begin position="23"/>
        <end position="436"/>
    </location>
</feature>
<protein>
    <submittedName>
        <fullName evidence="9">TolC family protein</fullName>
    </submittedName>
</protein>
<evidence type="ECO:0000256" key="3">
    <source>
        <dbReference type="ARBA" id="ARBA00022448"/>
    </source>
</evidence>
<keyword evidence="8" id="KW-0732">Signal</keyword>
<evidence type="ECO:0000313" key="10">
    <source>
        <dbReference type="Proteomes" id="UP001300692"/>
    </source>
</evidence>
<evidence type="ECO:0000256" key="6">
    <source>
        <dbReference type="ARBA" id="ARBA00023136"/>
    </source>
</evidence>
<dbReference type="SUPFAM" id="SSF56954">
    <property type="entry name" value="Outer membrane efflux proteins (OEP)"/>
    <property type="match status" value="1"/>
</dbReference>
<comment type="similarity">
    <text evidence="2">Belongs to the outer membrane factor (OMF) (TC 1.B.17) family.</text>
</comment>
<dbReference type="PANTHER" id="PTHR30026">
    <property type="entry name" value="OUTER MEMBRANE PROTEIN TOLC"/>
    <property type="match status" value="1"/>
</dbReference>
<reference evidence="9 10" key="1">
    <citation type="submission" date="2022-10" db="EMBL/GenBank/DDBJ databases">
        <title>Comparative genomics and taxonomic characterization of three novel marine species of genus Reichenbachiella exhibiting antioxidant and polysaccharide degradation activities.</title>
        <authorList>
            <person name="Muhammad N."/>
            <person name="Lee Y.-J."/>
            <person name="Ko J."/>
            <person name="Kim S.-G."/>
        </authorList>
    </citation>
    <scope>NUCLEOTIDE SEQUENCE [LARGE SCALE GENOMIC DNA]</scope>
    <source>
        <strain evidence="9 10">ABR2-5</strain>
    </source>
</reference>
<name>A0ABT3CVK0_9BACT</name>
<evidence type="ECO:0000256" key="4">
    <source>
        <dbReference type="ARBA" id="ARBA00022452"/>
    </source>
</evidence>
<dbReference type="PANTHER" id="PTHR30026:SF20">
    <property type="entry name" value="OUTER MEMBRANE PROTEIN TOLC"/>
    <property type="match status" value="1"/>
</dbReference>
<organism evidence="9 10">
    <name type="scientific">Reichenbachiella ulvae</name>
    <dbReference type="NCBI Taxonomy" id="2980104"/>
    <lineage>
        <taxon>Bacteria</taxon>
        <taxon>Pseudomonadati</taxon>
        <taxon>Bacteroidota</taxon>
        <taxon>Cytophagia</taxon>
        <taxon>Cytophagales</taxon>
        <taxon>Reichenbachiellaceae</taxon>
        <taxon>Reichenbachiella</taxon>
    </lineage>
</organism>
<gene>
    <name evidence="9" type="ORF">N7U62_11380</name>
</gene>
<dbReference type="Proteomes" id="UP001300692">
    <property type="component" value="Unassembled WGS sequence"/>
</dbReference>
<evidence type="ECO:0000256" key="7">
    <source>
        <dbReference type="ARBA" id="ARBA00023237"/>
    </source>
</evidence>
<sequence>MKQSLGFLLFILVLCRSLPSLGQTTSLTLDECIEYALENQPALEQSLIDQQIGRHEINASLAEWLPQISANYALNHNIERQSMVIGDQTIRMGQNYNSNIELRADQTLYSNEAFLASRASRNTRLRLEQDVASTKINTVVDVSKAFYDILLTREQLNILDENIVRQQKQYNDAFAQYENGIVDKTDYQRASITLANTRSSRNRTQESLKAKFAYLKQLIGFPLEEEFDLNYNSQQVLEREIQLDTTQDLQIESRIEYRQLTTDRELLKLNTNYYQMGLIPRVSAYVNYNPQYFNNNFGDLYGTAYPTSSVGLTASIPIFTGNKRIQQIKIAKLQESRLDVTIEDTKRAINTEYQTALASYKSDYLDMTTLRSNADLAQQVYNTIKLQYDEGIKSYLEVIVAETELQTAQLNYLNAVFQLLSSKLDFQKAIGTIEIN</sequence>
<keyword evidence="10" id="KW-1185">Reference proteome</keyword>
<evidence type="ECO:0000256" key="5">
    <source>
        <dbReference type="ARBA" id="ARBA00022692"/>
    </source>
</evidence>
<evidence type="ECO:0000256" key="1">
    <source>
        <dbReference type="ARBA" id="ARBA00004442"/>
    </source>
</evidence>
<dbReference type="InterPro" id="IPR051906">
    <property type="entry name" value="TolC-like"/>
</dbReference>
<evidence type="ECO:0000256" key="2">
    <source>
        <dbReference type="ARBA" id="ARBA00007613"/>
    </source>
</evidence>
<evidence type="ECO:0000256" key="8">
    <source>
        <dbReference type="SAM" id="SignalP"/>
    </source>
</evidence>
<keyword evidence="7" id="KW-0998">Cell outer membrane</keyword>
<dbReference type="Gene3D" id="1.20.1600.10">
    <property type="entry name" value="Outer membrane efflux proteins (OEP)"/>
    <property type="match status" value="1"/>
</dbReference>
<evidence type="ECO:0000313" key="9">
    <source>
        <dbReference type="EMBL" id="MCV9387268.1"/>
    </source>
</evidence>
<dbReference type="InterPro" id="IPR003423">
    <property type="entry name" value="OMP_efflux"/>
</dbReference>
<keyword evidence="5" id="KW-0812">Transmembrane</keyword>
<keyword evidence="3" id="KW-0813">Transport</keyword>
<comment type="subcellular location">
    <subcellularLocation>
        <location evidence="1">Cell outer membrane</location>
    </subcellularLocation>
</comment>
<accession>A0ABT3CVK0</accession>
<dbReference type="Pfam" id="PF02321">
    <property type="entry name" value="OEP"/>
    <property type="match status" value="2"/>
</dbReference>
<keyword evidence="4" id="KW-1134">Transmembrane beta strand</keyword>
<comment type="caution">
    <text evidence="9">The sequence shown here is derived from an EMBL/GenBank/DDBJ whole genome shotgun (WGS) entry which is preliminary data.</text>
</comment>
<feature type="signal peptide" evidence="8">
    <location>
        <begin position="1"/>
        <end position="22"/>
    </location>
</feature>
<proteinExistence type="inferred from homology"/>
<dbReference type="EMBL" id="JAOYOD010000001">
    <property type="protein sequence ID" value="MCV9387268.1"/>
    <property type="molecule type" value="Genomic_DNA"/>
</dbReference>
<dbReference type="RefSeq" id="WP_264138092.1">
    <property type="nucleotide sequence ID" value="NZ_JAOYOD010000001.1"/>
</dbReference>